<comment type="caution">
    <text evidence="2">The sequence shown here is derived from an EMBL/GenBank/DDBJ whole genome shotgun (WGS) entry which is preliminary data.</text>
</comment>
<accession>A0A9D4LDI8</accession>
<protein>
    <submittedName>
        <fullName evidence="2">Uncharacterized protein</fullName>
    </submittedName>
</protein>
<sequence>MTGEVAQGMVSVSVNPTTEKERSQAVRELPHHQPHQLPNGNPIPQLDIRL</sequence>
<proteinExistence type="predicted"/>
<gene>
    <name evidence="2" type="ORF">DPMN_098352</name>
</gene>
<feature type="region of interest" description="Disordered" evidence="1">
    <location>
        <begin position="1"/>
        <end position="50"/>
    </location>
</feature>
<organism evidence="2 3">
    <name type="scientific">Dreissena polymorpha</name>
    <name type="common">Zebra mussel</name>
    <name type="synonym">Mytilus polymorpha</name>
    <dbReference type="NCBI Taxonomy" id="45954"/>
    <lineage>
        <taxon>Eukaryota</taxon>
        <taxon>Metazoa</taxon>
        <taxon>Spiralia</taxon>
        <taxon>Lophotrochozoa</taxon>
        <taxon>Mollusca</taxon>
        <taxon>Bivalvia</taxon>
        <taxon>Autobranchia</taxon>
        <taxon>Heteroconchia</taxon>
        <taxon>Euheterodonta</taxon>
        <taxon>Imparidentia</taxon>
        <taxon>Neoheterodontei</taxon>
        <taxon>Myida</taxon>
        <taxon>Dreissenoidea</taxon>
        <taxon>Dreissenidae</taxon>
        <taxon>Dreissena</taxon>
    </lineage>
</organism>
<evidence type="ECO:0000313" key="3">
    <source>
        <dbReference type="Proteomes" id="UP000828390"/>
    </source>
</evidence>
<dbReference type="EMBL" id="JAIWYP010000003">
    <property type="protein sequence ID" value="KAH3855783.1"/>
    <property type="molecule type" value="Genomic_DNA"/>
</dbReference>
<name>A0A9D4LDI8_DREPO</name>
<feature type="compositionally biased region" description="Basic and acidic residues" evidence="1">
    <location>
        <begin position="18"/>
        <end position="31"/>
    </location>
</feature>
<reference evidence="2" key="1">
    <citation type="journal article" date="2019" name="bioRxiv">
        <title>The Genome of the Zebra Mussel, Dreissena polymorpha: A Resource for Invasive Species Research.</title>
        <authorList>
            <person name="McCartney M.A."/>
            <person name="Auch B."/>
            <person name="Kono T."/>
            <person name="Mallez S."/>
            <person name="Zhang Y."/>
            <person name="Obille A."/>
            <person name="Becker A."/>
            <person name="Abrahante J.E."/>
            <person name="Garbe J."/>
            <person name="Badalamenti J.P."/>
            <person name="Herman A."/>
            <person name="Mangelson H."/>
            <person name="Liachko I."/>
            <person name="Sullivan S."/>
            <person name="Sone E.D."/>
            <person name="Koren S."/>
            <person name="Silverstein K.A.T."/>
            <person name="Beckman K.B."/>
            <person name="Gohl D.M."/>
        </authorList>
    </citation>
    <scope>NUCLEOTIDE SEQUENCE</scope>
    <source>
        <strain evidence="2">Duluth1</strain>
        <tissue evidence="2">Whole animal</tissue>
    </source>
</reference>
<reference evidence="2" key="2">
    <citation type="submission" date="2020-11" db="EMBL/GenBank/DDBJ databases">
        <authorList>
            <person name="McCartney M.A."/>
            <person name="Auch B."/>
            <person name="Kono T."/>
            <person name="Mallez S."/>
            <person name="Becker A."/>
            <person name="Gohl D.M."/>
            <person name="Silverstein K.A.T."/>
            <person name="Koren S."/>
            <person name="Bechman K.B."/>
            <person name="Herman A."/>
            <person name="Abrahante J.E."/>
            <person name="Garbe J."/>
        </authorList>
    </citation>
    <scope>NUCLEOTIDE SEQUENCE</scope>
    <source>
        <strain evidence="2">Duluth1</strain>
        <tissue evidence="2">Whole animal</tissue>
    </source>
</reference>
<dbReference type="Proteomes" id="UP000828390">
    <property type="component" value="Unassembled WGS sequence"/>
</dbReference>
<evidence type="ECO:0000256" key="1">
    <source>
        <dbReference type="SAM" id="MobiDB-lite"/>
    </source>
</evidence>
<keyword evidence="3" id="KW-1185">Reference proteome</keyword>
<dbReference type="AlphaFoldDB" id="A0A9D4LDI8"/>
<evidence type="ECO:0000313" key="2">
    <source>
        <dbReference type="EMBL" id="KAH3855783.1"/>
    </source>
</evidence>